<evidence type="ECO:0000256" key="6">
    <source>
        <dbReference type="ARBA" id="ARBA00022801"/>
    </source>
</evidence>
<dbReference type="AlphaFoldDB" id="A0A0H3J8F7"/>
<dbReference type="SUPFAM" id="SSF64438">
    <property type="entry name" value="CNF1/YfiH-like putative cysteine hydrolases"/>
    <property type="match status" value="1"/>
</dbReference>
<dbReference type="Proteomes" id="UP000030905">
    <property type="component" value="Chromosome"/>
</dbReference>
<reference evidence="13 14" key="3">
    <citation type="journal article" name="Genome Announc.">
        <title>Improved Draft Genome Sequence of Clostridium pasteurianum Strain ATCC 6013 (DSM 525) Using a Hybrid Next-Generation Sequencing Approach.</title>
        <authorList>
            <person name="Pyne M.E."/>
            <person name="Utturkar S."/>
            <person name="Brown S.D."/>
            <person name="Moo-Young M."/>
            <person name="Chung D.A."/>
            <person name="Chou C.P."/>
        </authorList>
    </citation>
    <scope>NUCLEOTIDE SEQUENCE [LARGE SCALE GENOMIC DNA]</scope>
    <source>
        <strain evidence="13 14">ATCC 6013</strain>
    </source>
</reference>
<reference evidence="13" key="2">
    <citation type="submission" date="2015-10" db="EMBL/GenBank/DDBJ databases">
        <title>Improved Draft Genome Sequence of Clostridium pasteurianum Strain ATCC 6013 (DSM 525) Using a Hybrid Next-Generation Sequencing Approach.</title>
        <authorList>
            <person name="Pyne M.E."/>
            <person name="Utturkar S.M."/>
            <person name="Brown S.D."/>
            <person name="Moo-Young M."/>
            <person name="Chung D.A."/>
            <person name="Chou P.C."/>
        </authorList>
    </citation>
    <scope>NUCLEOTIDE SEQUENCE</scope>
    <source>
        <strain evidence="13">ATCC 6013</strain>
    </source>
</reference>
<dbReference type="Proteomes" id="UP000028042">
    <property type="component" value="Unassembled WGS sequence"/>
</dbReference>
<dbReference type="GO" id="GO:0005507">
    <property type="term" value="F:copper ion binding"/>
    <property type="evidence" value="ECO:0007669"/>
    <property type="project" value="TreeGrafter"/>
</dbReference>
<keyword evidence="15" id="KW-1185">Reference proteome</keyword>
<dbReference type="CDD" id="cd16833">
    <property type="entry name" value="YfiH"/>
    <property type="match status" value="1"/>
</dbReference>
<dbReference type="KEGG" id="cpat:CLPA_c21280"/>
<keyword evidence="6" id="KW-0378">Hydrolase</keyword>
<dbReference type="GeneID" id="93074277"/>
<accession>A0A0H3J8F7</accession>
<dbReference type="EMBL" id="CP009268">
    <property type="protein sequence ID" value="AJA52186.1"/>
    <property type="molecule type" value="Genomic_DNA"/>
</dbReference>
<name>A0A0H3J8F7_CLOPA</name>
<dbReference type="InterPro" id="IPR038371">
    <property type="entry name" value="Cu_polyphenol_OxRdtase_sf"/>
</dbReference>
<organism evidence="12 15">
    <name type="scientific">Clostridium pasteurianum DSM 525 = ATCC 6013</name>
    <dbReference type="NCBI Taxonomy" id="1262449"/>
    <lineage>
        <taxon>Bacteria</taxon>
        <taxon>Bacillati</taxon>
        <taxon>Bacillota</taxon>
        <taxon>Clostridia</taxon>
        <taxon>Eubacteriales</taxon>
        <taxon>Clostridiaceae</taxon>
        <taxon>Clostridium</taxon>
    </lineage>
</organism>
<comment type="similarity">
    <text evidence="3 11">Belongs to the purine nucleoside phosphorylase YfiH/LACC1 family.</text>
</comment>
<keyword evidence="5" id="KW-0479">Metal-binding</keyword>
<comment type="catalytic activity">
    <reaction evidence="8">
        <text>adenosine + H2O + H(+) = inosine + NH4(+)</text>
        <dbReference type="Rhea" id="RHEA:24408"/>
        <dbReference type="ChEBI" id="CHEBI:15377"/>
        <dbReference type="ChEBI" id="CHEBI:15378"/>
        <dbReference type="ChEBI" id="CHEBI:16335"/>
        <dbReference type="ChEBI" id="CHEBI:17596"/>
        <dbReference type="ChEBI" id="CHEBI:28938"/>
        <dbReference type="EC" id="3.5.4.4"/>
    </reaction>
    <physiologicalReaction direction="left-to-right" evidence="8">
        <dbReference type="Rhea" id="RHEA:24409"/>
    </physiologicalReaction>
</comment>
<comment type="function">
    <text evidence="2">Purine nucleoside enzyme that catalyzes the phosphorolysis of adenosine and inosine nucleosides, yielding D-ribose 1-phosphate and the respective free bases, adenine and hypoxanthine. Also catalyzes the phosphorolysis of S-methyl-5'-thioadenosine into adenine and S-methyl-5-thio-alpha-D-ribose 1-phosphate. Also has adenosine deaminase activity.</text>
</comment>
<reference evidence="12 15" key="1">
    <citation type="journal article" date="2015" name="Genome Announc.">
        <title>Complete Genome Sequence of the Nitrogen-Fixing and Solvent-Producing Clostridium pasteurianum DSM 525.</title>
        <authorList>
            <person name="Poehlein A."/>
            <person name="Grosse-Honebrink A."/>
            <person name="Zhang Y."/>
            <person name="Minton N.P."/>
            <person name="Daniel R."/>
        </authorList>
    </citation>
    <scope>NUCLEOTIDE SEQUENCE [LARGE SCALE GENOMIC DNA]</scope>
    <source>
        <strain evidence="12">DSM 525</strain>
        <strain evidence="15">DSM 525 / ATCC 6013</strain>
    </source>
</reference>
<evidence type="ECO:0000256" key="1">
    <source>
        <dbReference type="ARBA" id="ARBA00000553"/>
    </source>
</evidence>
<evidence type="ECO:0000256" key="7">
    <source>
        <dbReference type="ARBA" id="ARBA00022833"/>
    </source>
</evidence>
<dbReference type="NCBIfam" id="TIGR00726">
    <property type="entry name" value="peptidoglycan editing factor PgeF"/>
    <property type="match status" value="1"/>
</dbReference>
<dbReference type="GO" id="GO:0017061">
    <property type="term" value="F:S-methyl-5-thioadenosine phosphorylase activity"/>
    <property type="evidence" value="ECO:0007669"/>
    <property type="project" value="UniProtKB-EC"/>
</dbReference>
<evidence type="ECO:0000313" key="13">
    <source>
        <dbReference type="EMBL" id="KRU11804.1"/>
    </source>
</evidence>
<keyword evidence="7" id="KW-0862">Zinc</keyword>
<comment type="catalytic activity">
    <reaction evidence="9">
        <text>adenosine + phosphate = alpha-D-ribose 1-phosphate + adenine</text>
        <dbReference type="Rhea" id="RHEA:27642"/>
        <dbReference type="ChEBI" id="CHEBI:16335"/>
        <dbReference type="ChEBI" id="CHEBI:16708"/>
        <dbReference type="ChEBI" id="CHEBI:43474"/>
        <dbReference type="ChEBI" id="CHEBI:57720"/>
        <dbReference type="EC" id="2.4.2.1"/>
    </reaction>
    <physiologicalReaction direction="left-to-right" evidence="9">
        <dbReference type="Rhea" id="RHEA:27643"/>
    </physiologicalReaction>
</comment>
<dbReference type="PANTHER" id="PTHR30616:SF2">
    <property type="entry name" value="PURINE NUCLEOSIDE PHOSPHORYLASE LACC1"/>
    <property type="match status" value="1"/>
</dbReference>
<evidence type="ECO:0000256" key="5">
    <source>
        <dbReference type="ARBA" id="ARBA00022723"/>
    </source>
</evidence>
<evidence type="ECO:0000256" key="11">
    <source>
        <dbReference type="RuleBase" id="RU361274"/>
    </source>
</evidence>
<protein>
    <recommendedName>
        <fullName evidence="11">Purine nucleoside phosphorylase</fullName>
    </recommendedName>
</protein>
<dbReference type="InterPro" id="IPR003730">
    <property type="entry name" value="Cu_polyphenol_OxRdtase"/>
</dbReference>
<gene>
    <name evidence="12" type="ORF">CLPA_c21280</name>
    <name evidence="13" type="ORF">CP6013_01051</name>
</gene>
<dbReference type="GO" id="GO:0016787">
    <property type="term" value="F:hydrolase activity"/>
    <property type="evidence" value="ECO:0007669"/>
    <property type="project" value="UniProtKB-KW"/>
</dbReference>
<evidence type="ECO:0000256" key="3">
    <source>
        <dbReference type="ARBA" id="ARBA00007353"/>
    </source>
</evidence>
<proteinExistence type="inferred from homology"/>
<keyword evidence="4" id="KW-0808">Transferase</keyword>
<dbReference type="KEGG" id="cpae:CPAST_c21280"/>
<dbReference type="Gene3D" id="3.60.140.10">
    <property type="entry name" value="CNF1/YfiH-like putative cysteine hydrolases"/>
    <property type="match status" value="1"/>
</dbReference>
<evidence type="ECO:0000256" key="2">
    <source>
        <dbReference type="ARBA" id="ARBA00003215"/>
    </source>
</evidence>
<dbReference type="PATRIC" id="fig|1262449.3.peg.868"/>
<evidence type="ECO:0000313" key="14">
    <source>
        <dbReference type="Proteomes" id="UP000028042"/>
    </source>
</evidence>
<dbReference type="InterPro" id="IPR011324">
    <property type="entry name" value="Cytotoxic_necrot_fac-like_cat"/>
</dbReference>
<evidence type="ECO:0000313" key="12">
    <source>
        <dbReference type="EMBL" id="AJA52186.1"/>
    </source>
</evidence>
<sequence length="235" mass="27317">MDIVIDNYKFINFKDDNININFSTAKNNLDFNINTSEGLNNLENIKQWFGVQSVGYLRQTHSDKICLYDGVIHEGDAIITDKPHTAIGIFTADCVPVLIYSKTRAVIAAVHSGWKGTLSQIVYKTIKKIISLFYINIEDIRVYIGPHNRECCYEFGEDVAEQFYNKDIYRNLKIYENGKLNLETCIKKQITETGVPEKNIKSLNICTYCNEEYDLFSYRKQKINYGRMYSFIYIK</sequence>
<dbReference type="PANTHER" id="PTHR30616">
    <property type="entry name" value="UNCHARACTERIZED PROTEIN YFIH"/>
    <property type="match status" value="1"/>
</dbReference>
<evidence type="ECO:0000256" key="8">
    <source>
        <dbReference type="ARBA" id="ARBA00047989"/>
    </source>
</evidence>
<evidence type="ECO:0000256" key="4">
    <source>
        <dbReference type="ARBA" id="ARBA00022679"/>
    </source>
</evidence>
<dbReference type="Pfam" id="PF02578">
    <property type="entry name" value="Cu-oxidase_4"/>
    <property type="match status" value="1"/>
</dbReference>
<evidence type="ECO:0000256" key="10">
    <source>
        <dbReference type="ARBA" id="ARBA00049893"/>
    </source>
</evidence>
<comment type="catalytic activity">
    <reaction evidence="1">
        <text>inosine + phosphate = alpha-D-ribose 1-phosphate + hypoxanthine</text>
        <dbReference type="Rhea" id="RHEA:27646"/>
        <dbReference type="ChEBI" id="CHEBI:17368"/>
        <dbReference type="ChEBI" id="CHEBI:17596"/>
        <dbReference type="ChEBI" id="CHEBI:43474"/>
        <dbReference type="ChEBI" id="CHEBI:57720"/>
        <dbReference type="EC" id="2.4.2.1"/>
    </reaction>
    <physiologicalReaction direction="left-to-right" evidence="1">
        <dbReference type="Rhea" id="RHEA:27647"/>
    </physiologicalReaction>
</comment>
<dbReference type="RefSeq" id="WP_003442002.1">
    <property type="nucleotide sequence ID" value="NZ_ANZB01000002.1"/>
</dbReference>
<evidence type="ECO:0000256" key="9">
    <source>
        <dbReference type="ARBA" id="ARBA00048968"/>
    </source>
</evidence>
<dbReference type="EMBL" id="JPGY02000001">
    <property type="protein sequence ID" value="KRU11804.1"/>
    <property type="molecule type" value="Genomic_DNA"/>
</dbReference>
<dbReference type="eggNOG" id="COG1496">
    <property type="taxonomic scope" value="Bacteria"/>
</dbReference>
<evidence type="ECO:0000313" key="15">
    <source>
        <dbReference type="Proteomes" id="UP000030905"/>
    </source>
</evidence>
<comment type="catalytic activity">
    <reaction evidence="10">
        <text>S-methyl-5'-thioadenosine + phosphate = 5-(methylsulfanyl)-alpha-D-ribose 1-phosphate + adenine</text>
        <dbReference type="Rhea" id="RHEA:11852"/>
        <dbReference type="ChEBI" id="CHEBI:16708"/>
        <dbReference type="ChEBI" id="CHEBI:17509"/>
        <dbReference type="ChEBI" id="CHEBI:43474"/>
        <dbReference type="ChEBI" id="CHEBI:58533"/>
        <dbReference type="EC" id="2.4.2.28"/>
    </reaction>
    <physiologicalReaction direction="left-to-right" evidence="10">
        <dbReference type="Rhea" id="RHEA:11853"/>
    </physiologicalReaction>
</comment>